<accession>G5KCN1</accession>
<proteinExistence type="predicted"/>
<evidence type="ECO:0000256" key="1">
    <source>
        <dbReference type="SAM" id="Phobius"/>
    </source>
</evidence>
<name>G5KCN1_9STRE</name>
<organism evidence="2 3">
    <name type="scientific">Streptococcus urinalis 2285-97</name>
    <dbReference type="NCBI Taxonomy" id="764291"/>
    <lineage>
        <taxon>Bacteria</taxon>
        <taxon>Bacillati</taxon>
        <taxon>Bacillota</taxon>
        <taxon>Bacilli</taxon>
        <taxon>Lactobacillales</taxon>
        <taxon>Streptococcaceae</taxon>
        <taxon>Streptococcus</taxon>
    </lineage>
</organism>
<reference evidence="2 3" key="1">
    <citation type="journal article" date="2014" name="Int. J. Syst. Evol. Microbiol.">
        <title>Phylogenomics and the dynamic genome evolution of the genus Streptococcus.</title>
        <authorList>
            <consortium name="The Broad Institute Genome Sequencing Platform"/>
            <person name="Richards V.P."/>
            <person name="Palmer S.R."/>
            <person name="Pavinski Bitar P.D."/>
            <person name="Qin X."/>
            <person name="Weinstock G.M."/>
            <person name="Highlander S.K."/>
            <person name="Town C.D."/>
            <person name="Burne R.A."/>
            <person name="Stanhope M.J."/>
        </authorList>
    </citation>
    <scope>NUCLEOTIDE SEQUENCE [LARGE SCALE GENOMIC DNA]</scope>
    <source>
        <strain evidence="2 3">2285-97</strain>
    </source>
</reference>
<protein>
    <submittedName>
        <fullName evidence="2">Uncharacterized protein</fullName>
    </submittedName>
</protein>
<evidence type="ECO:0000313" key="2">
    <source>
        <dbReference type="EMBL" id="EHJ55716.1"/>
    </source>
</evidence>
<dbReference type="EMBL" id="AEUZ02000001">
    <property type="protein sequence ID" value="EHJ55716.1"/>
    <property type="molecule type" value="Genomic_DNA"/>
</dbReference>
<keyword evidence="3" id="KW-1185">Reference proteome</keyword>
<dbReference type="Proteomes" id="UP000005388">
    <property type="component" value="Unassembled WGS sequence"/>
</dbReference>
<evidence type="ECO:0000313" key="3">
    <source>
        <dbReference type="Proteomes" id="UP000005388"/>
    </source>
</evidence>
<feature type="transmembrane region" description="Helical" evidence="1">
    <location>
        <begin position="56"/>
        <end position="74"/>
    </location>
</feature>
<dbReference type="STRING" id="764291.STRUR_0466"/>
<keyword evidence="1" id="KW-1133">Transmembrane helix</keyword>
<keyword evidence="1" id="KW-0812">Transmembrane</keyword>
<keyword evidence="1" id="KW-0472">Membrane</keyword>
<comment type="caution">
    <text evidence="2">The sequence shown here is derived from an EMBL/GenBank/DDBJ whole genome shotgun (WGS) entry which is preliminary data.</text>
</comment>
<sequence>MYRRDYYLLNLHWQNINQLYTRGSTQWISMGLMFGNLILAGILVFLFVIISTMINPSLVSILMIMIVGVLTFFVQKYLNKHFWSQFE</sequence>
<feature type="transmembrane region" description="Helical" evidence="1">
    <location>
        <begin position="27"/>
        <end position="50"/>
    </location>
</feature>
<dbReference type="AlphaFoldDB" id="G5KCN1"/>
<dbReference type="RefSeq" id="WP_006738509.1">
    <property type="nucleotide sequence ID" value="NZ_AEUZ02000001.1"/>
</dbReference>
<gene>
    <name evidence="2" type="ORF">STRUR_0466</name>
</gene>